<proteinExistence type="predicted"/>
<feature type="compositionally biased region" description="Basic and acidic residues" evidence="1">
    <location>
        <begin position="34"/>
        <end position="48"/>
    </location>
</feature>
<feature type="region of interest" description="Disordered" evidence="1">
    <location>
        <begin position="29"/>
        <end position="48"/>
    </location>
</feature>
<name>A0A0P7ZET1_9EURY</name>
<evidence type="ECO:0000256" key="1">
    <source>
        <dbReference type="SAM" id="MobiDB-lite"/>
    </source>
</evidence>
<organism evidence="2 3">
    <name type="scientific">Candidatus Methanoperedens nitratireducens</name>
    <dbReference type="NCBI Taxonomy" id="1392998"/>
    <lineage>
        <taxon>Archaea</taxon>
        <taxon>Methanobacteriati</taxon>
        <taxon>Methanobacteriota</taxon>
        <taxon>Stenosarchaea group</taxon>
        <taxon>Methanomicrobia</taxon>
        <taxon>Methanosarcinales</taxon>
        <taxon>ANME-2 cluster</taxon>
        <taxon>Candidatus Methanoperedentaceae</taxon>
        <taxon>Candidatus Methanoperedens</taxon>
    </lineage>
</organism>
<reference evidence="2 3" key="1">
    <citation type="submission" date="2015-09" db="EMBL/GenBank/DDBJ databases">
        <title>A metagenomics-based metabolic model of nitrate-dependent anaerobic oxidation of methane by Methanoperedens-like archaea.</title>
        <authorList>
            <person name="Arshad A."/>
            <person name="Speth D.R."/>
            <person name="De Graaf R.M."/>
            <person name="Op Den Camp H.J."/>
            <person name="Jetten M.S."/>
            <person name="Welte C.U."/>
        </authorList>
    </citation>
    <scope>NUCLEOTIDE SEQUENCE [LARGE SCALE GENOMIC DNA]</scope>
</reference>
<gene>
    <name evidence="2" type="ORF">MPEBLZ_02219</name>
</gene>
<dbReference type="EMBL" id="LKCM01000168">
    <property type="protein sequence ID" value="KPQ43221.1"/>
    <property type="molecule type" value="Genomic_DNA"/>
</dbReference>
<dbReference type="Proteomes" id="UP000050360">
    <property type="component" value="Unassembled WGS sequence"/>
</dbReference>
<evidence type="ECO:0000313" key="3">
    <source>
        <dbReference type="Proteomes" id="UP000050360"/>
    </source>
</evidence>
<protein>
    <submittedName>
        <fullName evidence="2">Uncharacterized protein</fullName>
    </submittedName>
</protein>
<sequence>METLRAQEPDKVAKIIGTKVAIKVLKQIGAAPPPEEKSEEQRKLHDFG</sequence>
<dbReference type="AlphaFoldDB" id="A0A0P7ZET1"/>
<comment type="caution">
    <text evidence="2">The sequence shown here is derived from an EMBL/GenBank/DDBJ whole genome shotgun (WGS) entry which is preliminary data.</text>
</comment>
<evidence type="ECO:0000313" key="2">
    <source>
        <dbReference type="EMBL" id="KPQ43221.1"/>
    </source>
</evidence>
<accession>A0A0P7ZET1</accession>